<feature type="compositionally biased region" description="Polar residues" evidence="1">
    <location>
        <begin position="43"/>
        <end position="53"/>
    </location>
</feature>
<dbReference type="EMBL" id="JANKHO010002779">
    <property type="protein sequence ID" value="KAJ3488859.1"/>
    <property type="molecule type" value="Genomic_DNA"/>
</dbReference>
<protein>
    <submittedName>
        <fullName evidence="2">Uncharacterized protein</fullName>
    </submittedName>
</protein>
<feature type="region of interest" description="Disordered" evidence="1">
    <location>
        <begin position="228"/>
        <end position="248"/>
    </location>
</feature>
<feature type="compositionally biased region" description="Low complexity" evidence="1">
    <location>
        <begin position="444"/>
        <end position="454"/>
    </location>
</feature>
<proteinExistence type="predicted"/>
<evidence type="ECO:0000313" key="2">
    <source>
        <dbReference type="EMBL" id="KAJ3488859.1"/>
    </source>
</evidence>
<accession>A0A9W8JW17</accession>
<dbReference type="AlphaFoldDB" id="A0A9W8JW17"/>
<feature type="compositionally biased region" description="Basic and acidic residues" evidence="1">
    <location>
        <begin position="457"/>
        <end position="475"/>
    </location>
</feature>
<sequence length="475" mass="50590">MPGGVGPGGGGITGWQDGSGIGSGLLRPGVRGSALRRKVQEGGDQSTGAGNTKLSKLIARFVRLSALVAAELGREARGEEDVSGAASEDGRERGVDRDNGKEREASGSGRNTTSGMPSARVGTPGHPGRDSGWGGNASGYASLPGSPSLSRNTINAGTSTSKDAQAQRNRMYEYALRPSLEWYMLLAGLLTRAVLEGYLTAGWSGLQAVQCLLLVGLGISENAAKRREELDLDDDDDDDEEEFTGLDPDELPNLVDAVKILFPSLRDGSNGAKGQAEEEYGLEMLERLKRFYDIPPSTPDCSTHMEDLAWQYPAEPVERGAVRFCEAVAKWRGKPELETYKKKPPTPLTVPGTPGGSGAMTIESLVHSNPTSPMMGNMGAHQGAGAAEASRRARKKLKKPSIEMYFTQTPVTASSQGQASGQMSQQMQQPQPRVPDAWSRHSRSASAGASASAGNKRYRDADDMGRPEPPKRMYP</sequence>
<name>A0A9W8JW17_9AGAR</name>
<gene>
    <name evidence="2" type="ORF">NLJ89_g11580</name>
</gene>
<feature type="region of interest" description="Disordered" evidence="1">
    <location>
        <begin position="1"/>
        <end position="53"/>
    </location>
</feature>
<comment type="caution">
    <text evidence="2">The sequence shown here is derived from an EMBL/GenBank/DDBJ whole genome shotgun (WGS) entry which is preliminary data.</text>
</comment>
<feature type="compositionally biased region" description="Gly residues" evidence="1">
    <location>
        <begin position="1"/>
        <end position="23"/>
    </location>
</feature>
<feature type="region of interest" description="Disordered" evidence="1">
    <location>
        <begin position="74"/>
        <end position="164"/>
    </location>
</feature>
<evidence type="ECO:0000256" key="1">
    <source>
        <dbReference type="SAM" id="MobiDB-lite"/>
    </source>
</evidence>
<feature type="compositionally biased region" description="Basic and acidic residues" evidence="1">
    <location>
        <begin position="88"/>
        <end position="105"/>
    </location>
</feature>
<feature type="compositionally biased region" description="Acidic residues" evidence="1">
    <location>
        <begin position="230"/>
        <end position="248"/>
    </location>
</feature>
<organism evidence="2 3">
    <name type="scientific">Agrocybe chaxingu</name>
    <dbReference type="NCBI Taxonomy" id="84603"/>
    <lineage>
        <taxon>Eukaryota</taxon>
        <taxon>Fungi</taxon>
        <taxon>Dikarya</taxon>
        <taxon>Basidiomycota</taxon>
        <taxon>Agaricomycotina</taxon>
        <taxon>Agaricomycetes</taxon>
        <taxon>Agaricomycetidae</taxon>
        <taxon>Agaricales</taxon>
        <taxon>Agaricineae</taxon>
        <taxon>Strophariaceae</taxon>
        <taxon>Agrocybe</taxon>
    </lineage>
</organism>
<dbReference type="OrthoDB" id="2534923at2759"/>
<feature type="region of interest" description="Disordered" evidence="1">
    <location>
        <begin position="412"/>
        <end position="475"/>
    </location>
</feature>
<feature type="compositionally biased region" description="Low complexity" evidence="1">
    <location>
        <begin position="413"/>
        <end position="431"/>
    </location>
</feature>
<feature type="compositionally biased region" description="Polar residues" evidence="1">
    <location>
        <begin position="145"/>
        <end position="164"/>
    </location>
</feature>
<keyword evidence="3" id="KW-1185">Reference proteome</keyword>
<evidence type="ECO:0000313" key="3">
    <source>
        <dbReference type="Proteomes" id="UP001148786"/>
    </source>
</evidence>
<reference evidence="2" key="1">
    <citation type="submission" date="2022-07" db="EMBL/GenBank/DDBJ databases">
        <title>Genome Sequence of Agrocybe chaxingu.</title>
        <authorList>
            <person name="Buettner E."/>
        </authorList>
    </citation>
    <scope>NUCLEOTIDE SEQUENCE</scope>
    <source>
        <strain evidence="2">MP-N11</strain>
    </source>
</reference>
<dbReference type="Proteomes" id="UP001148786">
    <property type="component" value="Unassembled WGS sequence"/>
</dbReference>